<evidence type="ECO:0000256" key="6">
    <source>
        <dbReference type="ARBA" id="ARBA00022692"/>
    </source>
</evidence>
<dbReference type="EMBL" id="CP104562">
    <property type="protein sequence ID" value="UXH79318.1"/>
    <property type="molecule type" value="Genomic_DNA"/>
</dbReference>
<evidence type="ECO:0000256" key="11">
    <source>
        <dbReference type="SAM" id="Phobius"/>
    </source>
</evidence>
<dbReference type="Gene3D" id="3.30.1300.30">
    <property type="entry name" value="GSPII I/J protein-like"/>
    <property type="match status" value="2"/>
</dbReference>
<keyword evidence="5 10" id="KW-0997">Cell inner membrane</keyword>
<dbReference type="Pfam" id="PF03934">
    <property type="entry name" value="T2SSK"/>
    <property type="match status" value="1"/>
</dbReference>
<sequence>MSQPERIIDGHAACPLQQRRHRTPARRPHRGAALLTALLIVVLITTLAAAMMWRQARSIQIEAAERGRAQSDWVLQGALDWARLILREDSRANVKTPSDHLGEVWAVPLAEARLSSFLSTDSNHSADSGPDAYLSGRIEDAQSRYNLRNLVKTDPAEAAKELAIAARLFQSAGLNTSIAPQLQKSLKQAINGAASGAQGDVPLTPMRLDQLRWLGLSPEQIERLRPLVVILPAATPVNLNTAPREVITALDERIDLSTADRLIRARDSKPFSKLEDVAAYLPQSFVLSAEQTAITTTYFFVEGRLRMDDRVLTLRSLVNRESPTSLVLKVLDRERIQQQTSANYTNYR</sequence>
<evidence type="ECO:0000256" key="7">
    <source>
        <dbReference type="ARBA" id="ARBA00022927"/>
    </source>
</evidence>
<dbReference type="Gene3D" id="1.10.40.60">
    <property type="entry name" value="EpsJ-like"/>
    <property type="match status" value="3"/>
</dbReference>
<evidence type="ECO:0000256" key="5">
    <source>
        <dbReference type="ARBA" id="ARBA00022519"/>
    </source>
</evidence>
<dbReference type="Proteomes" id="UP001064933">
    <property type="component" value="Chromosome"/>
</dbReference>
<accession>A0ABY6B274</accession>
<reference evidence="14" key="1">
    <citation type="submission" date="2022-10" db="EMBL/GenBank/DDBJ databases">
        <title>Characterization and whole genome sequencing of a new Roseateles species, isolated from fresh water.</title>
        <authorList>
            <person name="Guliayeva D.Y."/>
            <person name="Akhremchuk A.E."/>
            <person name="Sikolenko M.A."/>
            <person name="Valentovich L.N."/>
            <person name="Sidarenka A.V."/>
        </authorList>
    </citation>
    <scope>NUCLEOTIDE SEQUENCE</scope>
    <source>
        <strain evidence="14">BIM B-1768</strain>
    </source>
</reference>
<keyword evidence="3 10" id="KW-0813">Transport</keyword>
<comment type="similarity">
    <text evidence="2 10">Belongs to the GSP K family.</text>
</comment>
<dbReference type="SUPFAM" id="SSF158544">
    <property type="entry name" value="GspK insert domain-like"/>
    <property type="match status" value="1"/>
</dbReference>
<keyword evidence="6 11" id="KW-0812">Transmembrane</keyword>
<protein>
    <recommendedName>
        <fullName evidence="10">Type II secretion system protein K</fullName>
    </recommendedName>
</protein>
<dbReference type="PIRSF" id="PIRSF002786">
    <property type="entry name" value="XcpX"/>
    <property type="match status" value="1"/>
</dbReference>
<evidence type="ECO:0000259" key="13">
    <source>
        <dbReference type="Pfam" id="PF21687"/>
    </source>
</evidence>
<evidence type="ECO:0000256" key="2">
    <source>
        <dbReference type="ARBA" id="ARBA00007246"/>
    </source>
</evidence>
<name>A0ABY6B274_9BURK</name>
<evidence type="ECO:0000259" key="12">
    <source>
        <dbReference type="Pfam" id="PF03934"/>
    </source>
</evidence>
<keyword evidence="4 10" id="KW-1003">Cell membrane</keyword>
<dbReference type="PANTHER" id="PTHR38831">
    <property type="entry name" value="TYPE II SECRETION SYSTEM PROTEIN K"/>
    <property type="match status" value="1"/>
</dbReference>
<dbReference type="InterPro" id="IPR049031">
    <property type="entry name" value="T2SSK_SAM-like_1st"/>
</dbReference>
<dbReference type="Pfam" id="PF21687">
    <property type="entry name" value="T2SSK_1st"/>
    <property type="match status" value="1"/>
</dbReference>
<evidence type="ECO:0000256" key="8">
    <source>
        <dbReference type="ARBA" id="ARBA00022989"/>
    </source>
</evidence>
<evidence type="ECO:0000313" key="15">
    <source>
        <dbReference type="Proteomes" id="UP001064933"/>
    </source>
</evidence>
<evidence type="ECO:0000256" key="10">
    <source>
        <dbReference type="PIRNR" id="PIRNR002786"/>
    </source>
</evidence>
<evidence type="ECO:0000256" key="1">
    <source>
        <dbReference type="ARBA" id="ARBA00004533"/>
    </source>
</evidence>
<evidence type="ECO:0000313" key="14">
    <source>
        <dbReference type="EMBL" id="UXH79318.1"/>
    </source>
</evidence>
<dbReference type="NCBIfam" id="NF037980">
    <property type="entry name" value="T2SS_GspK"/>
    <property type="match status" value="1"/>
</dbReference>
<proteinExistence type="inferred from homology"/>
<dbReference type="InterPro" id="IPR049179">
    <property type="entry name" value="T2SSK_SAM-like_2nd"/>
</dbReference>
<feature type="domain" description="T2SS protein K second SAM-like" evidence="12">
    <location>
        <begin position="237"/>
        <end position="295"/>
    </location>
</feature>
<keyword evidence="7" id="KW-0653">Protein transport</keyword>
<dbReference type="PANTHER" id="PTHR38831:SF1">
    <property type="entry name" value="TYPE II SECRETION SYSTEM PROTEIN K-RELATED"/>
    <property type="match status" value="1"/>
</dbReference>
<dbReference type="RefSeq" id="WP_261759137.1">
    <property type="nucleotide sequence ID" value="NZ_CP104562.2"/>
</dbReference>
<evidence type="ECO:0000256" key="3">
    <source>
        <dbReference type="ARBA" id="ARBA00022448"/>
    </source>
</evidence>
<evidence type="ECO:0000256" key="9">
    <source>
        <dbReference type="ARBA" id="ARBA00023136"/>
    </source>
</evidence>
<comment type="subcellular location">
    <subcellularLocation>
        <location evidence="1 10">Cell inner membrane</location>
    </subcellularLocation>
</comment>
<dbReference type="InterPro" id="IPR038072">
    <property type="entry name" value="GspK_central_sf"/>
</dbReference>
<gene>
    <name evidence="14" type="primary">gspK</name>
    <name evidence="14" type="ORF">N4261_05120</name>
</gene>
<dbReference type="InterPro" id="IPR005628">
    <property type="entry name" value="GspK"/>
</dbReference>
<organism evidence="14 15">
    <name type="scientific">Roseateles amylovorans</name>
    <dbReference type="NCBI Taxonomy" id="2978473"/>
    <lineage>
        <taxon>Bacteria</taxon>
        <taxon>Pseudomonadati</taxon>
        <taxon>Pseudomonadota</taxon>
        <taxon>Betaproteobacteria</taxon>
        <taxon>Burkholderiales</taxon>
        <taxon>Sphaerotilaceae</taxon>
        <taxon>Roseateles</taxon>
    </lineage>
</organism>
<keyword evidence="15" id="KW-1185">Reference proteome</keyword>
<keyword evidence="9 10" id="KW-0472">Membrane</keyword>
<keyword evidence="8 11" id="KW-1133">Transmembrane helix</keyword>
<feature type="transmembrane region" description="Helical" evidence="11">
    <location>
        <begin position="32"/>
        <end position="53"/>
    </location>
</feature>
<evidence type="ECO:0000256" key="4">
    <source>
        <dbReference type="ARBA" id="ARBA00022475"/>
    </source>
</evidence>
<feature type="domain" description="T2SS protein K first SAM-like" evidence="13">
    <location>
        <begin position="143"/>
        <end position="233"/>
    </location>
</feature>